<dbReference type="Gene3D" id="3.30.450.90">
    <property type="match status" value="1"/>
</dbReference>
<dbReference type="PANTHER" id="PTHR30486">
    <property type="entry name" value="TWITCHING MOTILITY PROTEIN PILT"/>
    <property type="match status" value="1"/>
</dbReference>
<dbReference type="GO" id="GO:0016887">
    <property type="term" value="F:ATP hydrolysis activity"/>
    <property type="evidence" value="ECO:0007669"/>
    <property type="project" value="InterPro"/>
</dbReference>
<sequence length="378" mass="41786">MERDQASKFINDLLRLMVSRNGSDLFITADFPPAIKVDGKVSKVSPQPLTPAHTLALARSIMSDKQAAEFERTKEANFAISPAGVGRFRVNAFVQQGHVGLVLRVIPLNVPTIDGLGLPQVLKDVAMSKRGLCILVGATGSGKSTSLAAMVDWRNEHSYGHIVTIEDPVEFVHAHKNCVITQREIGLDTDNWEVALKNSLRQAPDVILMGEIRDRETMEHAIAFAETGHLCLATLHANSSNQAMDRIINFFPEERRAQLLMDVSLNLRAIMSQRLIPRQDGKGRIAAIEVLLNTPRVADLIFKGEVAEIKEAMKLSRNQGMQTFDQALFDLFEANVISYEDALRNADSLNDLRLQIKLHSARARTKDLAAGTEHLSVV</sequence>
<dbReference type="NCBIfam" id="TIGR01420">
    <property type="entry name" value="pilT_fam"/>
    <property type="match status" value="1"/>
</dbReference>
<dbReference type="Proteomes" id="UP000218439">
    <property type="component" value="Unassembled WGS sequence"/>
</dbReference>
<reference evidence="3 4" key="1">
    <citation type="submission" date="2017-08" db="EMBL/GenBank/DDBJ databases">
        <title>WGS of Clinical strains of the CDC Group NO-1 linked to zoonotic infections in humans.</title>
        <authorList>
            <person name="Bernier A.-M."/>
            <person name="Bernard K."/>
        </authorList>
    </citation>
    <scope>NUCLEOTIDE SEQUENCE [LARGE SCALE GENOMIC DNA]</scope>
    <source>
        <strain evidence="3 4">NML120219</strain>
    </source>
</reference>
<dbReference type="InterPro" id="IPR027417">
    <property type="entry name" value="P-loop_NTPase"/>
</dbReference>
<dbReference type="RefSeq" id="WP_095552695.1">
    <property type="nucleotide sequence ID" value="NZ_NSJE01000025.1"/>
</dbReference>
<dbReference type="PROSITE" id="PS00662">
    <property type="entry name" value="T2SP_E"/>
    <property type="match status" value="1"/>
</dbReference>
<comment type="caution">
    <text evidence="3">The sequence shown here is derived from an EMBL/GenBank/DDBJ whole genome shotgun (WGS) entry which is preliminary data.</text>
</comment>
<organism evidence="3 4">
    <name type="scientific">Vandammella animalimorsus</name>
    <dbReference type="NCBI Taxonomy" id="2029117"/>
    <lineage>
        <taxon>Bacteria</taxon>
        <taxon>Pseudomonadati</taxon>
        <taxon>Pseudomonadota</taxon>
        <taxon>Betaproteobacteria</taxon>
        <taxon>Burkholderiales</taxon>
        <taxon>Comamonadaceae</taxon>
        <taxon>Vandammella</taxon>
    </lineage>
</organism>
<dbReference type="SUPFAM" id="SSF52540">
    <property type="entry name" value="P-loop containing nucleoside triphosphate hydrolases"/>
    <property type="match status" value="1"/>
</dbReference>
<evidence type="ECO:0000313" key="3">
    <source>
        <dbReference type="EMBL" id="PAT41784.1"/>
    </source>
</evidence>
<comment type="similarity">
    <text evidence="1">Belongs to the GSP E family.</text>
</comment>
<dbReference type="PANTHER" id="PTHR30486:SF12">
    <property type="entry name" value="TYPE IV PILUS ATPASE PILU"/>
    <property type="match status" value="1"/>
</dbReference>
<name>A0A2A2AVR2_9BURK</name>
<gene>
    <name evidence="3" type="ORF">CK621_12690</name>
</gene>
<evidence type="ECO:0000256" key="1">
    <source>
        <dbReference type="ARBA" id="ARBA00006611"/>
    </source>
</evidence>
<dbReference type="InterPro" id="IPR006321">
    <property type="entry name" value="PilT/PilU"/>
</dbReference>
<feature type="domain" description="Bacterial type II secretion system protein E" evidence="2">
    <location>
        <begin position="200"/>
        <end position="214"/>
    </location>
</feature>
<evidence type="ECO:0000259" key="2">
    <source>
        <dbReference type="PROSITE" id="PS00662"/>
    </source>
</evidence>
<accession>A0A2A2AVR2</accession>
<dbReference type="Gene3D" id="3.40.50.300">
    <property type="entry name" value="P-loop containing nucleotide triphosphate hydrolases"/>
    <property type="match status" value="1"/>
</dbReference>
<dbReference type="GO" id="GO:0005524">
    <property type="term" value="F:ATP binding"/>
    <property type="evidence" value="ECO:0007669"/>
    <property type="project" value="InterPro"/>
</dbReference>
<protein>
    <submittedName>
        <fullName evidence="3">Type IV pili twitching motility protein PilT</fullName>
    </submittedName>
</protein>
<proteinExistence type="inferred from homology"/>
<dbReference type="AlphaFoldDB" id="A0A2A2AVR2"/>
<dbReference type="EMBL" id="NSJE01000025">
    <property type="protein sequence ID" value="PAT41784.1"/>
    <property type="molecule type" value="Genomic_DNA"/>
</dbReference>
<evidence type="ECO:0000313" key="4">
    <source>
        <dbReference type="Proteomes" id="UP000218439"/>
    </source>
</evidence>
<dbReference type="InterPro" id="IPR001482">
    <property type="entry name" value="T2SS/T4SS_dom"/>
</dbReference>
<dbReference type="InterPro" id="IPR050921">
    <property type="entry name" value="T4SS_GSP_E_ATPase"/>
</dbReference>
<dbReference type="CDD" id="cd01131">
    <property type="entry name" value="PilT"/>
    <property type="match status" value="1"/>
</dbReference>
<dbReference type="Pfam" id="PF00437">
    <property type="entry name" value="T2SSE"/>
    <property type="match status" value="1"/>
</dbReference>